<proteinExistence type="predicted"/>
<evidence type="ECO:0000256" key="2">
    <source>
        <dbReference type="SAM" id="Coils"/>
    </source>
</evidence>
<dbReference type="SUPFAM" id="SSF52540">
    <property type="entry name" value="P-loop containing nucleoside triphosphate hydrolases"/>
    <property type="match status" value="1"/>
</dbReference>
<keyword evidence="1" id="KW-0677">Repeat</keyword>
<feature type="compositionally biased region" description="Basic and acidic residues" evidence="3">
    <location>
        <begin position="65"/>
        <end position="75"/>
    </location>
</feature>
<protein>
    <recommendedName>
        <fullName evidence="4">Nephrocystin 3-like N-terminal domain-containing protein</fullName>
    </recommendedName>
</protein>
<dbReference type="Proteomes" id="UP001140091">
    <property type="component" value="Unassembled WGS sequence"/>
</dbReference>
<feature type="region of interest" description="Disordered" evidence="3">
    <location>
        <begin position="139"/>
        <end position="168"/>
    </location>
</feature>
<evidence type="ECO:0000256" key="3">
    <source>
        <dbReference type="SAM" id="MobiDB-lite"/>
    </source>
</evidence>
<comment type="caution">
    <text evidence="5">The sequence shown here is derived from an EMBL/GenBank/DDBJ whole genome shotgun (WGS) entry which is preliminary data.</text>
</comment>
<evidence type="ECO:0000259" key="4">
    <source>
        <dbReference type="Pfam" id="PF24883"/>
    </source>
</evidence>
<feature type="compositionally biased region" description="Polar residues" evidence="3">
    <location>
        <begin position="139"/>
        <end position="150"/>
    </location>
</feature>
<sequence length="968" mass="105424">MSEATKTRGDKTDGDSECNTPIPSRAGTPPGDDANQSSSRTTLLKEKWGKKMDRGADNVKRFFRWKEKGAGRDQEVGLSGGGSSSAGNVGVAAIVTPSGLDTQVGTQALSHAAYLAAIPPITAASTDDVQGTGITLTSARVTTQPTNDPLNQDPALGGSDTSRPPVNDAALALGPAQEVTRENSAALPSTHSQLECPVPTAAGEVINRLTATSPEIPGFVGEEKETMREGTGLLSPPRSGQAGESAVGSKPSEASSSQTWAIVAGALKKTLSGTVSLIPEPFKGPAEVLLNVIDVIEQAKSNKEEMEDLKTRCDLLNESLTNAIKGRDVRLLTDDLKDSIGRLVKYIPFCVEHRAHLTNINARGIHDTFMDTMVKKSTGITAYILVEDDAEALKKANQQIDQALQCFWIENLIAGALVMSDVRQTVKDQEGWMLKLCNTVDRHFKNAALDKLKNVPAAAYDSQDLAKVNTCFEGTRVKLLAGIGRWMSSAALDGHKTGKPIYVLDGIAGIGKSTVAKTVAQRAADFNSLGASFFFSRDHAEQQHASNFVHTIAYQLACFHPSYGEAIATAIDNHPESLHKVITQQFSTLVAEPLCNMLKERSTPLVFVFDALDECVDALAVLTLIIASVSQLPKVKVFLTARPELVLRNEYQNTSLTSCFHLQNIEALIVDSDIYLYLNHCLSSFNIQKIFMGMKCASWVPTEEEKRKLVQIADRLFIFASTAVKTILDQKLLSPKRQLDAILNIKPTNAITSLYMQVLNGAKPLEDCDNWVASFKVAIGALVVLQNPLPVEPLADLLGIESDELTSILANLHAVLAPVDDGPNPTYKIHHKSFADFITNAGQSQEYFVKKQDYHLHLAKCCLQTMNQQLHFNICQVSPADQYKELVNLPNLNTEKLTQELKYAVCNWAAHLDKSNLQSLNEDIQQLLQEFANIHLMHWLEALAYFGELDTTYHSIQTALAVLVSCLE</sequence>
<feature type="non-terminal residue" evidence="5">
    <location>
        <position position="968"/>
    </location>
</feature>
<feature type="domain" description="Nephrocystin 3-like N-terminal" evidence="4">
    <location>
        <begin position="497"/>
        <end position="642"/>
    </location>
</feature>
<dbReference type="PANTHER" id="PTHR10039:SF17">
    <property type="entry name" value="FUNGAL STAND N-TERMINAL GOODBYE DOMAIN-CONTAINING PROTEIN-RELATED"/>
    <property type="match status" value="1"/>
</dbReference>
<dbReference type="Gene3D" id="3.40.50.300">
    <property type="entry name" value="P-loop containing nucleotide triphosphate hydrolases"/>
    <property type="match status" value="1"/>
</dbReference>
<feature type="compositionally biased region" description="Basic and acidic residues" evidence="3">
    <location>
        <begin position="1"/>
        <end position="14"/>
    </location>
</feature>
<keyword evidence="2" id="KW-0175">Coiled coil</keyword>
<feature type="region of interest" description="Disordered" evidence="3">
    <location>
        <begin position="65"/>
        <end position="86"/>
    </location>
</feature>
<dbReference type="InterPro" id="IPR027417">
    <property type="entry name" value="P-loop_NTPase"/>
</dbReference>
<evidence type="ECO:0000256" key="1">
    <source>
        <dbReference type="ARBA" id="ARBA00022737"/>
    </source>
</evidence>
<dbReference type="OrthoDB" id="4760524at2759"/>
<dbReference type="InterPro" id="IPR059179">
    <property type="entry name" value="MLKL-like_MCAfunc"/>
</dbReference>
<reference evidence="5" key="1">
    <citation type="submission" date="2022-06" db="EMBL/GenBank/DDBJ databases">
        <title>Genome Sequence of Candolleomyces eurysporus.</title>
        <authorList>
            <person name="Buettner E."/>
        </authorList>
    </citation>
    <scope>NUCLEOTIDE SEQUENCE</scope>
    <source>
        <strain evidence="5">VTCC 930004</strain>
    </source>
</reference>
<dbReference type="EMBL" id="JANBPK010001511">
    <property type="protein sequence ID" value="KAJ2922141.1"/>
    <property type="molecule type" value="Genomic_DNA"/>
</dbReference>
<name>A0A9W8ISC7_9AGAR</name>
<feature type="coiled-coil region" evidence="2">
    <location>
        <begin position="910"/>
        <end position="937"/>
    </location>
</feature>
<organism evidence="5 6">
    <name type="scientific">Candolleomyces eurysporus</name>
    <dbReference type="NCBI Taxonomy" id="2828524"/>
    <lineage>
        <taxon>Eukaryota</taxon>
        <taxon>Fungi</taxon>
        <taxon>Dikarya</taxon>
        <taxon>Basidiomycota</taxon>
        <taxon>Agaricomycotina</taxon>
        <taxon>Agaricomycetes</taxon>
        <taxon>Agaricomycetidae</taxon>
        <taxon>Agaricales</taxon>
        <taxon>Agaricineae</taxon>
        <taxon>Psathyrellaceae</taxon>
        <taxon>Candolleomyces</taxon>
    </lineage>
</organism>
<dbReference type="AlphaFoldDB" id="A0A9W8ISC7"/>
<dbReference type="CDD" id="cd21037">
    <property type="entry name" value="MLKL_NTD"/>
    <property type="match status" value="1"/>
</dbReference>
<evidence type="ECO:0000313" key="6">
    <source>
        <dbReference type="Proteomes" id="UP001140091"/>
    </source>
</evidence>
<evidence type="ECO:0000313" key="5">
    <source>
        <dbReference type="EMBL" id="KAJ2922141.1"/>
    </source>
</evidence>
<feature type="region of interest" description="Disordered" evidence="3">
    <location>
        <begin position="1"/>
        <end position="51"/>
    </location>
</feature>
<gene>
    <name evidence="5" type="ORF">H1R20_g14943</name>
</gene>
<dbReference type="Pfam" id="PF24883">
    <property type="entry name" value="NPHP3_N"/>
    <property type="match status" value="1"/>
</dbReference>
<accession>A0A9W8ISC7</accession>
<dbReference type="InterPro" id="IPR056884">
    <property type="entry name" value="NPHP3-like_N"/>
</dbReference>
<feature type="coiled-coil region" evidence="2">
    <location>
        <begin position="289"/>
        <end position="319"/>
    </location>
</feature>
<feature type="region of interest" description="Disordered" evidence="3">
    <location>
        <begin position="226"/>
        <end position="254"/>
    </location>
</feature>
<keyword evidence="6" id="KW-1185">Reference proteome</keyword>
<dbReference type="PANTHER" id="PTHR10039">
    <property type="entry name" value="AMELOGENIN"/>
    <property type="match status" value="1"/>
</dbReference>